<reference evidence="3" key="1">
    <citation type="submission" date="2016-10" db="EMBL/GenBank/DDBJ databases">
        <authorList>
            <person name="Varghese N."/>
            <person name="Submissions S."/>
        </authorList>
    </citation>
    <scope>NUCLEOTIDE SEQUENCE [LARGE SCALE GENOMIC DNA]</scope>
    <source>
        <strain evidence="3">OK042</strain>
    </source>
</reference>
<dbReference type="InterPro" id="IPR051398">
    <property type="entry name" value="Polysacch_Deacetylase"/>
</dbReference>
<evidence type="ECO:0000313" key="3">
    <source>
        <dbReference type="Proteomes" id="UP000198915"/>
    </source>
</evidence>
<dbReference type="EMBL" id="FORT01000002">
    <property type="protein sequence ID" value="SFJ08416.1"/>
    <property type="molecule type" value="Genomic_DNA"/>
</dbReference>
<gene>
    <name evidence="2" type="ORF">SAMN05518846_10264</name>
</gene>
<dbReference type="InterPro" id="IPR011330">
    <property type="entry name" value="Glyco_hydro/deAcase_b/a-brl"/>
</dbReference>
<dbReference type="PANTHER" id="PTHR34216:SF3">
    <property type="entry name" value="POLY-BETA-1,6-N-ACETYL-D-GLUCOSAMINE N-DEACETYLASE"/>
    <property type="match status" value="1"/>
</dbReference>
<evidence type="ECO:0000313" key="2">
    <source>
        <dbReference type="EMBL" id="SFJ08416.1"/>
    </source>
</evidence>
<feature type="transmembrane region" description="Helical" evidence="1">
    <location>
        <begin position="21"/>
        <end position="40"/>
    </location>
</feature>
<keyword evidence="1" id="KW-0812">Transmembrane</keyword>
<accession>A0A1I3NI46</accession>
<dbReference type="STRING" id="1884381.SAMN05518846_10264"/>
<evidence type="ECO:0000256" key="1">
    <source>
        <dbReference type="SAM" id="Phobius"/>
    </source>
</evidence>
<proteinExistence type="predicted"/>
<name>A0A1I3NI46_9BACL</name>
<dbReference type="AlphaFoldDB" id="A0A1I3NI46"/>
<keyword evidence="1" id="KW-0472">Membrane</keyword>
<dbReference type="SUPFAM" id="SSF88713">
    <property type="entry name" value="Glycoside hydrolase/deacetylase"/>
    <property type="match status" value="1"/>
</dbReference>
<dbReference type="PANTHER" id="PTHR34216">
    <property type="match status" value="1"/>
</dbReference>
<dbReference type="Gene3D" id="3.20.20.370">
    <property type="entry name" value="Glycoside hydrolase/deacetylase"/>
    <property type="match status" value="1"/>
</dbReference>
<dbReference type="Proteomes" id="UP000198915">
    <property type="component" value="Unassembled WGS sequence"/>
</dbReference>
<sequence length="588" mass="67472">MRRKRESALDYHQKNRRKVKRTIVQFVILLAVGILLYQAVFDTKSYAEADHRTWQNDKGFIAISYFGVGRSGTPKLIAKAHLDEQLQALRNQGYVTISQQDILDFYNEKKPLPEKALFLSFEDGRNDSHLFAQPLLEKYNFKATALSYANKMGNSDNKFLQPKDLLNMQEGGFWELGTNGYRLTYINIFDRQGNFIGVRDENELPTKNHVEYYNHYLMDFIRDSNMIPIEDRSMMEARITQDYDQMREIYTDTLGFVPKVYMIMHANTLYGGMNRLVSDVNDANIRKTFAMHFNREGTAYNSNKDSLYDLTRLQPDPYWYTNHLLMKIQRDTQQKMKFVHGDEQLAQQWRLGSGAEEFQGNKIVLTSPPAEEGRLFLDNSSGSQDLRISAKLEGNVVGKQSIYLRDDREKGSFVRVTLHDNTLIVEQKKAGQEPVGLYSTKLSEVLWQPEDLAYDKATVYTKSQTEAGAPDEDEGYPVNIQNTRQMDIVIQGDKLSVSVDNALKVNQQAIDSVIASGGVALGSAYSEKNKQDDIYDGVFTDVKISSIQNDARDQEQILFRNSYTGMEKAVNRMKDAFTTTVDWVMETF</sequence>
<dbReference type="RefSeq" id="WP_092266599.1">
    <property type="nucleotide sequence ID" value="NZ_FORT01000002.1"/>
</dbReference>
<dbReference type="GO" id="GO:0005975">
    <property type="term" value="P:carbohydrate metabolic process"/>
    <property type="evidence" value="ECO:0007669"/>
    <property type="project" value="InterPro"/>
</dbReference>
<protein>
    <submittedName>
        <fullName evidence="2">Uncharacterized protein</fullName>
    </submittedName>
</protein>
<keyword evidence="3" id="KW-1185">Reference proteome</keyword>
<organism evidence="2 3">
    <name type="scientific">Brevibacillus centrosporus</name>
    <dbReference type="NCBI Taxonomy" id="54910"/>
    <lineage>
        <taxon>Bacteria</taxon>
        <taxon>Bacillati</taxon>
        <taxon>Bacillota</taxon>
        <taxon>Bacilli</taxon>
        <taxon>Bacillales</taxon>
        <taxon>Paenibacillaceae</taxon>
        <taxon>Brevibacillus</taxon>
    </lineage>
</organism>
<keyword evidence="1" id="KW-1133">Transmembrane helix</keyword>